<accession>A0A2I0XFT0</accession>
<proteinExistence type="predicted"/>
<evidence type="ECO:0000313" key="3">
    <source>
        <dbReference type="Proteomes" id="UP000233837"/>
    </source>
</evidence>
<keyword evidence="1" id="KW-0472">Membrane</keyword>
<organism evidence="2 3">
    <name type="scientific">Dendrobium catenatum</name>
    <dbReference type="NCBI Taxonomy" id="906689"/>
    <lineage>
        <taxon>Eukaryota</taxon>
        <taxon>Viridiplantae</taxon>
        <taxon>Streptophyta</taxon>
        <taxon>Embryophyta</taxon>
        <taxon>Tracheophyta</taxon>
        <taxon>Spermatophyta</taxon>
        <taxon>Magnoliopsida</taxon>
        <taxon>Liliopsida</taxon>
        <taxon>Asparagales</taxon>
        <taxon>Orchidaceae</taxon>
        <taxon>Epidendroideae</taxon>
        <taxon>Malaxideae</taxon>
        <taxon>Dendrobiinae</taxon>
        <taxon>Dendrobium</taxon>
    </lineage>
</organism>
<dbReference type="AlphaFoldDB" id="A0A2I0XFT0"/>
<feature type="transmembrane region" description="Helical" evidence="1">
    <location>
        <begin position="66"/>
        <end position="86"/>
    </location>
</feature>
<reference evidence="2 3" key="2">
    <citation type="journal article" date="2017" name="Nature">
        <title>The Apostasia genome and the evolution of orchids.</title>
        <authorList>
            <person name="Zhang G.Q."/>
            <person name="Liu K.W."/>
            <person name="Li Z."/>
            <person name="Lohaus R."/>
            <person name="Hsiao Y.Y."/>
            <person name="Niu S.C."/>
            <person name="Wang J.Y."/>
            <person name="Lin Y.C."/>
            <person name="Xu Q."/>
            <person name="Chen L.J."/>
            <person name="Yoshida K."/>
            <person name="Fujiwara S."/>
            <person name="Wang Z.W."/>
            <person name="Zhang Y.Q."/>
            <person name="Mitsuda N."/>
            <person name="Wang M."/>
            <person name="Liu G.H."/>
            <person name="Pecoraro L."/>
            <person name="Huang H.X."/>
            <person name="Xiao X.J."/>
            <person name="Lin M."/>
            <person name="Wu X.Y."/>
            <person name="Wu W.L."/>
            <person name="Chen Y.Y."/>
            <person name="Chang S.B."/>
            <person name="Sakamoto S."/>
            <person name="Ohme-Takagi M."/>
            <person name="Yagi M."/>
            <person name="Zeng S.J."/>
            <person name="Shen C.Y."/>
            <person name="Yeh C.M."/>
            <person name="Luo Y.B."/>
            <person name="Tsai W.C."/>
            <person name="Van de Peer Y."/>
            <person name="Liu Z.J."/>
        </authorList>
    </citation>
    <scope>NUCLEOTIDE SEQUENCE [LARGE SCALE GENOMIC DNA]</scope>
    <source>
        <tissue evidence="2">The whole plant</tissue>
    </source>
</reference>
<evidence type="ECO:0000256" key="1">
    <source>
        <dbReference type="SAM" id="Phobius"/>
    </source>
</evidence>
<dbReference type="EMBL" id="KZ501925">
    <property type="protein sequence ID" value="PKU86749.1"/>
    <property type="molecule type" value="Genomic_DNA"/>
</dbReference>
<name>A0A2I0XFT0_9ASPA</name>
<keyword evidence="3" id="KW-1185">Reference proteome</keyword>
<reference evidence="2 3" key="1">
    <citation type="journal article" date="2016" name="Sci. Rep.">
        <title>The Dendrobium catenatum Lindl. genome sequence provides insights into polysaccharide synthase, floral development and adaptive evolution.</title>
        <authorList>
            <person name="Zhang G.Q."/>
            <person name="Xu Q."/>
            <person name="Bian C."/>
            <person name="Tsai W.C."/>
            <person name="Yeh C.M."/>
            <person name="Liu K.W."/>
            <person name="Yoshida K."/>
            <person name="Zhang L.S."/>
            <person name="Chang S.B."/>
            <person name="Chen F."/>
            <person name="Shi Y."/>
            <person name="Su Y.Y."/>
            <person name="Zhang Y.Q."/>
            <person name="Chen L.J."/>
            <person name="Yin Y."/>
            <person name="Lin M."/>
            <person name="Huang H."/>
            <person name="Deng H."/>
            <person name="Wang Z.W."/>
            <person name="Zhu S.L."/>
            <person name="Zhao X."/>
            <person name="Deng C."/>
            <person name="Niu S.C."/>
            <person name="Huang J."/>
            <person name="Wang M."/>
            <person name="Liu G.H."/>
            <person name="Yang H.J."/>
            <person name="Xiao X.J."/>
            <person name="Hsiao Y.Y."/>
            <person name="Wu W.L."/>
            <person name="Chen Y.Y."/>
            <person name="Mitsuda N."/>
            <person name="Ohme-Takagi M."/>
            <person name="Luo Y.B."/>
            <person name="Van de Peer Y."/>
            <person name="Liu Z.J."/>
        </authorList>
    </citation>
    <scope>NUCLEOTIDE SEQUENCE [LARGE SCALE GENOMIC DNA]</scope>
    <source>
        <tissue evidence="2">The whole plant</tissue>
    </source>
</reference>
<protein>
    <submittedName>
        <fullName evidence="2">Uncharacterized protein</fullName>
    </submittedName>
</protein>
<sequence length="90" mass="9801">MKASPHRRARSDGQSPTELPGVELLLLAMKSQSLLTCRRRREICSQVPATHLPVKLPEPMTVNSDVVVILVTLLCTLICVIGPALVTRCA</sequence>
<dbReference type="Proteomes" id="UP000233837">
    <property type="component" value="Unassembled WGS sequence"/>
</dbReference>
<evidence type="ECO:0000313" key="2">
    <source>
        <dbReference type="EMBL" id="PKU86749.1"/>
    </source>
</evidence>
<keyword evidence="1" id="KW-1133">Transmembrane helix</keyword>
<keyword evidence="1" id="KW-0812">Transmembrane</keyword>
<gene>
    <name evidence="2" type="ORF">MA16_Dca020796</name>
</gene>